<name>A0AAV4VWI0_CAEEX</name>
<evidence type="ECO:0000313" key="1">
    <source>
        <dbReference type="EMBL" id="GIY74069.1"/>
    </source>
</evidence>
<dbReference type="AlphaFoldDB" id="A0AAV4VWI0"/>
<dbReference type="Proteomes" id="UP001054945">
    <property type="component" value="Unassembled WGS sequence"/>
</dbReference>
<evidence type="ECO:0000313" key="2">
    <source>
        <dbReference type="Proteomes" id="UP001054945"/>
    </source>
</evidence>
<sequence length="87" mass="10339">MDKIKVPESNGRNFFILMLKIQAPLSLRSLDYILKVKPVGVSDKDANKIETNSDVVTSEFFRFSFYSYWMKKLHILHQKTMQRFFMT</sequence>
<gene>
    <name evidence="1" type="ORF">CEXT_600901</name>
</gene>
<proteinExistence type="predicted"/>
<accession>A0AAV4VWI0</accession>
<organism evidence="1 2">
    <name type="scientific">Caerostris extrusa</name>
    <name type="common">Bark spider</name>
    <name type="synonym">Caerostris bankana</name>
    <dbReference type="NCBI Taxonomy" id="172846"/>
    <lineage>
        <taxon>Eukaryota</taxon>
        <taxon>Metazoa</taxon>
        <taxon>Ecdysozoa</taxon>
        <taxon>Arthropoda</taxon>
        <taxon>Chelicerata</taxon>
        <taxon>Arachnida</taxon>
        <taxon>Araneae</taxon>
        <taxon>Araneomorphae</taxon>
        <taxon>Entelegynae</taxon>
        <taxon>Araneoidea</taxon>
        <taxon>Araneidae</taxon>
        <taxon>Caerostris</taxon>
    </lineage>
</organism>
<comment type="caution">
    <text evidence="1">The sequence shown here is derived from an EMBL/GenBank/DDBJ whole genome shotgun (WGS) entry which is preliminary data.</text>
</comment>
<dbReference type="EMBL" id="BPLR01015165">
    <property type="protein sequence ID" value="GIY74069.1"/>
    <property type="molecule type" value="Genomic_DNA"/>
</dbReference>
<reference evidence="1 2" key="1">
    <citation type="submission" date="2021-06" db="EMBL/GenBank/DDBJ databases">
        <title>Caerostris extrusa draft genome.</title>
        <authorList>
            <person name="Kono N."/>
            <person name="Arakawa K."/>
        </authorList>
    </citation>
    <scope>NUCLEOTIDE SEQUENCE [LARGE SCALE GENOMIC DNA]</scope>
</reference>
<protein>
    <submittedName>
        <fullName evidence="1">Uncharacterized protein</fullName>
    </submittedName>
</protein>
<keyword evidence="2" id="KW-1185">Reference proteome</keyword>